<dbReference type="Pfam" id="PF01784">
    <property type="entry name" value="DUF34_NIF3"/>
    <property type="match status" value="1"/>
</dbReference>
<dbReference type="InterPro" id="IPR002678">
    <property type="entry name" value="DUF34/NIF3"/>
</dbReference>
<protein>
    <recommendedName>
        <fullName evidence="4">NIF3-like protein 1</fullName>
    </recommendedName>
</protein>
<dbReference type="FunFam" id="3.40.1390.30:FF:000001">
    <property type="entry name" value="GTP cyclohydrolase 1 type 2"/>
    <property type="match status" value="1"/>
</dbReference>
<organism evidence="3">
    <name type="scientific">Chrysotila carterae</name>
    <name type="common">Marine alga</name>
    <name type="synonym">Syracosphaera carterae</name>
    <dbReference type="NCBI Taxonomy" id="13221"/>
    <lineage>
        <taxon>Eukaryota</taxon>
        <taxon>Haptista</taxon>
        <taxon>Haptophyta</taxon>
        <taxon>Prymnesiophyceae</taxon>
        <taxon>Isochrysidales</taxon>
        <taxon>Isochrysidaceae</taxon>
        <taxon>Chrysotila</taxon>
    </lineage>
</organism>
<keyword evidence="2" id="KW-0479">Metal-binding</keyword>
<dbReference type="Gene3D" id="3.40.1390.30">
    <property type="entry name" value="NIF3 (NGG1p interacting factor 3)-like"/>
    <property type="match status" value="1"/>
</dbReference>
<sequence>MPPDRESTQATTFQRAVAASLARRYPLSLAREGDNVGLTVAALREVDRGNSAAIMLCVDLTEQVLCEALAIHAAFVITYFPMPSHPIRSLSTADVTGRILLNCAQHNLAVYSVHSACDHAPGGINDWLAKSLAPGRSRPIVPDVNMPDAGLGRLLECEVSTPLSLLVERLKQLLQLRHVRLAFGAIVDEQNLARAQEFCFVKTVAVQVGEAAAVLQNIAADVMIASEMSHSDIIAANAKGIVVILAGQSTIERGYLGYLSQQLQEEFADSDWNVKVKCSQIDGNPLAVV</sequence>
<feature type="binding site" evidence="2">
    <location>
        <position position="252"/>
    </location>
    <ligand>
        <name>a divalent metal cation</name>
        <dbReference type="ChEBI" id="CHEBI:60240"/>
        <label>1</label>
    </ligand>
</feature>
<gene>
    <name evidence="3" type="ORF">PCAR00345_LOCUS41540</name>
</gene>
<accession>A0A7S4FDF8</accession>
<dbReference type="InterPro" id="IPR036069">
    <property type="entry name" value="DUF34/NIF3_sf"/>
</dbReference>
<dbReference type="PANTHER" id="PTHR13799">
    <property type="entry name" value="NGG1 INTERACTING FACTOR 3"/>
    <property type="match status" value="1"/>
</dbReference>
<comment type="similarity">
    <text evidence="1">Belongs to the GTP cyclohydrolase I type 2/NIF3 family.</text>
</comment>
<dbReference type="AlphaFoldDB" id="A0A7S4FDF8"/>
<evidence type="ECO:0000256" key="2">
    <source>
        <dbReference type="PIRSR" id="PIRSR602678-1"/>
    </source>
</evidence>
<dbReference type="PANTHER" id="PTHR13799:SF13">
    <property type="entry name" value="NIF3-LIKE PROTEIN 1"/>
    <property type="match status" value="1"/>
</dbReference>
<reference evidence="3" key="1">
    <citation type="submission" date="2021-01" db="EMBL/GenBank/DDBJ databases">
        <authorList>
            <person name="Corre E."/>
            <person name="Pelletier E."/>
            <person name="Niang G."/>
            <person name="Scheremetjew M."/>
            <person name="Finn R."/>
            <person name="Kale V."/>
            <person name="Holt S."/>
            <person name="Cochrane G."/>
            <person name="Meng A."/>
            <person name="Brown T."/>
            <person name="Cohen L."/>
        </authorList>
    </citation>
    <scope>NUCLEOTIDE SEQUENCE</scope>
    <source>
        <strain evidence="3">CCMP645</strain>
    </source>
</reference>
<name>A0A7S4FDF8_CHRCT</name>
<evidence type="ECO:0000313" key="3">
    <source>
        <dbReference type="EMBL" id="CAE0788831.1"/>
    </source>
</evidence>
<evidence type="ECO:0000256" key="1">
    <source>
        <dbReference type="ARBA" id="ARBA00006964"/>
    </source>
</evidence>
<dbReference type="SUPFAM" id="SSF102705">
    <property type="entry name" value="NIF3 (NGG1p interacting factor 3)-like"/>
    <property type="match status" value="1"/>
</dbReference>
<evidence type="ECO:0008006" key="4">
    <source>
        <dbReference type="Google" id="ProtNLM"/>
    </source>
</evidence>
<dbReference type="GO" id="GO:0005739">
    <property type="term" value="C:mitochondrion"/>
    <property type="evidence" value="ECO:0007669"/>
    <property type="project" value="TreeGrafter"/>
</dbReference>
<feature type="binding site" evidence="2">
    <location>
        <position position="118"/>
    </location>
    <ligand>
        <name>a divalent metal cation</name>
        <dbReference type="ChEBI" id="CHEBI:60240"/>
        <label>1</label>
    </ligand>
</feature>
<dbReference type="GO" id="GO:0046872">
    <property type="term" value="F:metal ion binding"/>
    <property type="evidence" value="ECO:0007669"/>
    <property type="project" value="UniProtKB-KW"/>
</dbReference>
<dbReference type="EMBL" id="HBIZ01067937">
    <property type="protein sequence ID" value="CAE0788831.1"/>
    <property type="molecule type" value="Transcribed_RNA"/>
</dbReference>
<proteinExistence type="inferred from homology"/>